<dbReference type="Proteomes" id="UP000326953">
    <property type="component" value="Unassembled WGS sequence"/>
</dbReference>
<evidence type="ECO:0000256" key="1">
    <source>
        <dbReference type="SAM" id="MobiDB-lite"/>
    </source>
</evidence>
<dbReference type="EMBL" id="CABVHK010000004">
    <property type="protein sequence ID" value="VVM66680.1"/>
    <property type="molecule type" value="Genomic_DNA"/>
</dbReference>
<dbReference type="AlphaFoldDB" id="A0A5E6RF97"/>
<evidence type="ECO:0000313" key="3">
    <source>
        <dbReference type="Proteomes" id="UP000326953"/>
    </source>
</evidence>
<feature type="region of interest" description="Disordered" evidence="1">
    <location>
        <begin position="1"/>
        <end position="26"/>
    </location>
</feature>
<evidence type="ECO:0000313" key="2">
    <source>
        <dbReference type="EMBL" id="VVM66680.1"/>
    </source>
</evidence>
<name>A0A5E6RF97_PSEFL</name>
<gene>
    <name evidence="2" type="ORF">PS662_01586</name>
</gene>
<reference evidence="2 3" key="1">
    <citation type="submission" date="2019-09" db="EMBL/GenBank/DDBJ databases">
        <authorList>
            <person name="Chandra G."/>
            <person name="Truman W A."/>
        </authorList>
    </citation>
    <scope>NUCLEOTIDE SEQUENCE [LARGE SCALE GENOMIC DNA]</scope>
    <source>
        <strain evidence="2">PS662</strain>
    </source>
</reference>
<protein>
    <submittedName>
        <fullName evidence="2">Uncharacterized protein</fullName>
    </submittedName>
</protein>
<proteinExistence type="predicted"/>
<accession>A0A5E6RF97</accession>
<organism evidence="2 3">
    <name type="scientific">Pseudomonas fluorescens</name>
    <dbReference type="NCBI Taxonomy" id="294"/>
    <lineage>
        <taxon>Bacteria</taxon>
        <taxon>Pseudomonadati</taxon>
        <taxon>Pseudomonadota</taxon>
        <taxon>Gammaproteobacteria</taxon>
        <taxon>Pseudomonadales</taxon>
        <taxon>Pseudomonadaceae</taxon>
        <taxon>Pseudomonas</taxon>
    </lineage>
</organism>
<sequence length="92" mass="10148">MLRASSLKPKSAAQLGKTGPTDIGRNLINKLRTNPLKLAPQKQYVQRLSGGDKRSSLQQALAHLMPALPLTRVRKKRFGLLDRNQSPSYANA</sequence>